<organism evidence="1 2">
    <name type="scientific">Anaeromyces robustus</name>
    <dbReference type="NCBI Taxonomy" id="1754192"/>
    <lineage>
        <taxon>Eukaryota</taxon>
        <taxon>Fungi</taxon>
        <taxon>Fungi incertae sedis</taxon>
        <taxon>Chytridiomycota</taxon>
        <taxon>Chytridiomycota incertae sedis</taxon>
        <taxon>Neocallimastigomycetes</taxon>
        <taxon>Neocallimastigales</taxon>
        <taxon>Neocallimastigaceae</taxon>
        <taxon>Anaeromyces</taxon>
    </lineage>
</organism>
<dbReference type="Pfam" id="PF01547">
    <property type="entry name" value="SBP_bac_1"/>
    <property type="match status" value="1"/>
</dbReference>
<reference evidence="1 2" key="2">
    <citation type="submission" date="2016-08" db="EMBL/GenBank/DDBJ databases">
        <title>Pervasive Adenine N6-methylation of Active Genes in Fungi.</title>
        <authorList>
            <consortium name="DOE Joint Genome Institute"/>
            <person name="Mondo S.J."/>
            <person name="Dannebaum R.O."/>
            <person name="Kuo R.C."/>
            <person name="Labutti K."/>
            <person name="Haridas S."/>
            <person name="Kuo A."/>
            <person name="Salamov A."/>
            <person name="Ahrendt S.R."/>
            <person name="Lipzen A."/>
            <person name="Sullivan W."/>
            <person name="Andreopoulos W.B."/>
            <person name="Clum A."/>
            <person name="Lindquist E."/>
            <person name="Daum C."/>
            <person name="Ramamoorthy G.K."/>
            <person name="Gryganskyi A."/>
            <person name="Culley D."/>
            <person name="Magnuson J.K."/>
            <person name="James T.Y."/>
            <person name="O'Malley M.A."/>
            <person name="Stajich J.E."/>
            <person name="Spatafora J.W."/>
            <person name="Visel A."/>
            <person name="Grigoriev I.V."/>
        </authorList>
    </citation>
    <scope>NUCLEOTIDE SEQUENCE [LARGE SCALE GENOMIC DNA]</scope>
    <source>
        <strain evidence="1 2">S4</strain>
    </source>
</reference>
<dbReference type="Proteomes" id="UP000193944">
    <property type="component" value="Unassembled WGS sequence"/>
</dbReference>
<name>A0A1Y1XPE5_9FUNG</name>
<evidence type="ECO:0008006" key="3">
    <source>
        <dbReference type="Google" id="ProtNLM"/>
    </source>
</evidence>
<dbReference type="OrthoDB" id="2021138at2759"/>
<proteinExistence type="predicted"/>
<comment type="caution">
    <text evidence="1">The sequence shown here is derived from an EMBL/GenBank/DDBJ whole genome shotgun (WGS) entry which is preliminary data.</text>
</comment>
<dbReference type="EMBL" id="MCFG01000007">
    <property type="protein sequence ID" value="ORX87619.1"/>
    <property type="molecule type" value="Genomic_DNA"/>
</dbReference>
<dbReference type="AlphaFoldDB" id="A0A1Y1XPE5"/>
<gene>
    <name evidence="1" type="ORF">BCR32DRAFT_147409</name>
</gene>
<keyword evidence="2" id="KW-1185">Reference proteome</keyword>
<accession>A0A1Y1XPE5</accession>
<dbReference type="Gene3D" id="3.40.190.10">
    <property type="entry name" value="Periplasmic binding protein-like II"/>
    <property type="match status" value="2"/>
</dbReference>
<reference evidence="1 2" key="1">
    <citation type="submission" date="2016-08" db="EMBL/GenBank/DDBJ databases">
        <title>A Parts List for Fungal Cellulosomes Revealed by Comparative Genomics.</title>
        <authorList>
            <consortium name="DOE Joint Genome Institute"/>
            <person name="Haitjema C.H."/>
            <person name="Gilmore S.P."/>
            <person name="Henske J.K."/>
            <person name="Solomon K.V."/>
            <person name="De Groot R."/>
            <person name="Kuo A."/>
            <person name="Mondo S.J."/>
            <person name="Salamov A.A."/>
            <person name="Labutti K."/>
            <person name="Zhao Z."/>
            <person name="Chiniquy J."/>
            <person name="Barry K."/>
            <person name="Brewer H.M."/>
            <person name="Purvine S.O."/>
            <person name="Wright A.T."/>
            <person name="Boxma B."/>
            <person name="Van Alen T."/>
            <person name="Hackstein J.H."/>
            <person name="Baker S.E."/>
            <person name="Grigoriev I.V."/>
            <person name="O'Malley M.A."/>
        </authorList>
    </citation>
    <scope>NUCLEOTIDE SEQUENCE [LARGE SCALE GENOMIC DNA]</scope>
    <source>
        <strain evidence="1 2">S4</strain>
    </source>
</reference>
<evidence type="ECO:0000313" key="1">
    <source>
        <dbReference type="EMBL" id="ORX87619.1"/>
    </source>
</evidence>
<evidence type="ECO:0000313" key="2">
    <source>
        <dbReference type="Proteomes" id="UP000193944"/>
    </source>
</evidence>
<dbReference type="SUPFAM" id="SSF53850">
    <property type="entry name" value="Periplasmic binding protein-like II"/>
    <property type="match status" value="1"/>
</dbReference>
<dbReference type="InterPro" id="IPR006059">
    <property type="entry name" value="SBP"/>
</dbReference>
<sequence>MLSNVNSSYSLINYGTTTDSILKKKTHKYDMVFYDNLYISEYEPYLIDLAEYFDNDDIDKFDQDILNRMGRHNNRLVGFPAKVSYSVLFSNKILLDRYNKSVPKTWDELILTSKEILNEEKKLNNTNLIAYNGLVNEIQLILHFQILQVKKQ</sequence>
<protein>
    <recommendedName>
        <fullName evidence="3">Periplasmic binding protein-like II</fullName>
    </recommendedName>
</protein>